<dbReference type="Gene3D" id="3.80.10.10">
    <property type="entry name" value="Ribonuclease Inhibitor"/>
    <property type="match status" value="1"/>
</dbReference>
<dbReference type="EMBL" id="JAJJMA010280896">
    <property type="protein sequence ID" value="MCL7046406.1"/>
    <property type="molecule type" value="Genomic_DNA"/>
</dbReference>
<evidence type="ECO:0000313" key="2">
    <source>
        <dbReference type="EMBL" id="MCL7046406.1"/>
    </source>
</evidence>
<dbReference type="InterPro" id="IPR050232">
    <property type="entry name" value="FBL13/AtMIF1-like"/>
</dbReference>
<dbReference type="Pfam" id="PF07723">
    <property type="entry name" value="LRR_2"/>
    <property type="match status" value="1"/>
</dbReference>
<sequence>LKILRLMNIAFEDEKFAGKLFSSCPVLEKLCLIDCWLPEDFVVDSFPLLHDADLYYSYGDIESRFHPLSKFIMKLCNAMVLKMSGACFKILKLAKVLSTSLPIFNNLIRLEVYNIRYLQMETLLNFLEFCPNLESLVIRKVELSGKANENTLTFNKVPRCLECLKSIEIQKFNGSPKELEMVKFVLKHARILQTVIMETSYTVENYKDPGKKNLKAKEVEALNKKILMQLGMSPWASAGCLIKFSSS</sequence>
<evidence type="ECO:0000313" key="3">
    <source>
        <dbReference type="Proteomes" id="UP001177140"/>
    </source>
</evidence>
<proteinExistence type="predicted"/>
<dbReference type="AlphaFoldDB" id="A0AA41VS05"/>
<dbReference type="InterPro" id="IPR013101">
    <property type="entry name" value="LRR_PRU1-like"/>
</dbReference>
<dbReference type="InterPro" id="IPR006566">
    <property type="entry name" value="FBD"/>
</dbReference>
<name>A0AA41VS05_PAPNU</name>
<accession>A0AA41VS05</accession>
<dbReference type="Pfam" id="PF08387">
    <property type="entry name" value="FBD"/>
    <property type="match status" value="1"/>
</dbReference>
<feature type="domain" description="FBD" evidence="1">
    <location>
        <begin position="159"/>
        <end position="245"/>
    </location>
</feature>
<dbReference type="SMART" id="SM00579">
    <property type="entry name" value="FBD"/>
    <property type="match status" value="1"/>
</dbReference>
<evidence type="ECO:0000259" key="1">
    <source>
        <dbReference type="SMART" id="SM00579"/>
    </source>
</evidence>
<dbReference type="PANTHER" id="PTHR31900:SF27">
    <property type="entry name" value="FBD DOMAIN-CONTAINING PROTEIN"/>
    <property type="match status" value="1"/>
</dbReference>
<dbReference type="SUPFAM" id="SSF52047">
    <property type="entry name" value="RNI-like"/>
    <property type="match status" value="1"/>
</dbReference>
<dbReference type="PANTHER" id="PTHR31900">
    <property type="entry name" value="F-BOX/RNI SUPERFAMILY PROTEIN-RELATED"/>
    <property type="match status" value="1"/>
</dbReference>
<reference evidence="2" key="1">
    <citation type="submission" date="2022-03" db="EMBL/GenBank/DDBJ databases">
        <title>A functionally conserved STORR gene fusion in Papaver species that diverged 16.8 million years ago.</title>
        <authorList>
            <person name="Catania T."/>
        </authorList>
    </citation>
    <scope>NUCLEOTIDE SEQUENCE</scope>
    <source>
        <strain evidence="2">S-191538</strain>
    </source>
</reference>
<comment type="caution">
    <text evidence="2">The sequence shown here is derived from an EMBL/GenBank/DDBJ whole genome shotgun (WGS) entry which is preliminary data.</text>
</comment>
<dbReference type="InterPro" id="IPR032675">
    <property type="entry name" value="LRR_dom_sf"/>
</dbReference>
<protein>
    <recommendedName>
        <fullName evidence="1">FBD domain-containing protein</fullName>
    </recommendedName>
</protein>
<keyword evidence="3" id="KW-1185">Reference proteome</keyword>
<dbReference type="Proteomes" id="UP001177140">
    <property type="component" value="Unassembled WGS sequence"/>
</dbReference>
<organism evidence="2 3">
    <name type="scientific">Papaver nudicaule</name>
    <name type="common">Iceland poppy</name>
    <dbReference type="NCBI Taxonomy" id="74823"/>
    <lineage>
        <taxon>Eukaryota</taxon>
        <taxon>Viridiplantae</taxon>
        <taxon>Streptophyta</taxon>
        <taxon>Embryophyta</taxon>
        <taxon>Tracheophyta</taxon>
        <taxon>Spermatophyta</taxon>
        <taxon>Magnoliopsida</taxon>
        <taxon>Ranunculales</taxon>
        <taxon>Papaveraceae</taxon>
        <taxon>Papaveroideae</taxon>
        <taxon>Papaver</taxon>
    </lineage>
</organism>
<gene>
    <name evidence="2" type="ORF">MKW94_003255</name>
</gene>
<feature type="non-terminal residue" evidence="2">
    <location>
        <position position="247"/>
    </location>
</feature>